<feature type="transmembrane region" description="Helical" evidence="1">
    <location>
        <begin position="119"/>
        <end position="137"/>
    </location>
</feature>
<evidence type="ECO:0000313" key="2">
    <source>
        <dbReference type="EMBL" id="KAK1673565.1"/>
    </source>
</evidence>
<name>A0AAJ0AHV9_9PEZI</name>
<feature type="transmembrane region" description="Helical" evidence="1">
    <location>
        <begin position="83"/>
        <end position="107"/>
    </location>
</feature>
<evidence type="ECO:0000256" key="1">
    <source>
        <dbReference type="SAM" id="Phobius"/>
    </source>
</evidence>
<dbReference type="EMBL" id="JAHMHR010000030">
    <property type="protein sequence ID" value="KAK1673565.1"/>
    <property type="molecule type" value="Genomic_DNA"/>
</dbReference>
<reference evidence="2" key="1">
    <citation type="submission" date="2021-06" db="EMBL/GenBank/DDBJ databases">
        <title>Comparative genomics, transcriptomics and evolutionary studies reveal genomic signatures of adaptation to plant cell wall in hemibiotrophic fungi.</title>
        <authorList>
            <consortium name="DOE Joint Genome Institute"/>
            <person name="Baroncelli R."/>
            <person name="Diaz J.F."/>
            <person name="Benocci T."/>
            <person name="Peng M."/>
            <person name="Battaglia E."/>
            <person name="Haridas S."/>
            <person name="Andreopoulos W."/>
            <person name="Labutti K."/>
            <person name="Pangilinan J."/>
            <person name="Floch G.L."/>
            <person name="Makela M.R."/>
            <person name="Henrissat B."/>
            <person name="Grigoriev I.V."/>
            <person name="Crouch J.A."/>
            <person name="De Vries R.P."/>
            <person name="Sukno S.A."/>
            <person name="Thon M.R."/>
        </authorList>
    </citation>
    <scope>NUCLEOTIDE SEQUENCE</scope>
    <source>
        <strain evidence="2">CBS 193.32</strain>
    </source>
</reference>
<feature type="transmembrane region" description="Helical" evidence="1">
    <location>
        <begin position="157"/>
        <end position="177"/>
    </location>
</feature>
<proteinExistence type="predicted"/>
<gene>
    <name evidence="2" type="ORF">BDP55DRAFT_219476</name>
</gene>
<keyword evidence="1" id="KW-1133">Transmembrane helix</keyword>
<accession>A0AAJ0AHV9</accession>
<dbReference type="RefSeq" id="XP_060427568.1">
    <property type="nucleotide sequence ID" value="XM_060566064.1"/>
</dbReference>
<protein>
    <submittedName>
        <fullName evidence="2">Uncharacterized protein</fullName>
    </submittedName>
</protein>
<keyword evidence="3" id="KW-1185">Reference proteome</keyword>
<keyword evidence="1" id="KW-0812">Transmembrane</keyword>
<dbReference type="GeneID" id="85450590"/>
<keyword evidence="1" id="KW-0472">Membrane</keyword>
<evidence type="ECO:0000313" key="3">
    <source>
        <dbReference type="Proteomes" id="UP001224890"/>
    </source>
</evidence>
<sequence>MAPNILPNSGRVLLGILSFTSFTPQYHRLREQGHCNGLSPYYVLFDLLCATEQLTIGLFLNVNNAGVLRPDAFVNTPVTAGDWLNLGQLVVVWLCTFYLFILSIRYSSGTHDTRIHKQAISTIFAIFLFFSIVPVLTDASLPASRSESRRWAQDIFVLVHYNLLVPLSTAFNILSVITQS</sequence>
<organism evidence="2 3">
    <name type="scientific">Colletotrichum godetiae</name>
    <dbReference type="NCBI Taxonomy" id="1209918"/>
    <lineage>
        <taxon>Eukaryota</taxon>
        <taxon>Fungi</taxon>
        <taxon>Dikarya</taxon>
        <taxon>Ascomycota</taxon>
        <taxon>Pezizomycotina</taxon>
        <taxon>Sordariomycetes</taxon>
        <taxon>Hypocreomycetidae</taxon>
        <taxon>Glomerellales</taxon>
        <taxon>Glomerellaceae</taxon>
        <taxon>Colletotrichum</taxon>
        <taxon>Colletotrichum acutatum species complex</taxon>
    </lineage>
</organism>
<dbReference type="Proteomes" id="UP001224890">
    <property type="component" value="Unassembled WGS sequence"/>
</dbReference>
<dbReference type="AlphaFoldDB" id="A0AAJ0AHV9"/>
<comment type="caution">
    <text evidence="2">The sequence shown here is derived from an EMBL/GenBank/DDBJ whole genome shotgun (WGS) entry which is preliminary data.</text>
</comment>